<gene>
    <name evidence="1" type="ORF">S03H2_04197</name>
</gene>
<reference evidence="1" key="1">
    <citation type="journal article" date="2014" name="Front. Microbiol.">
        <title>High frequency of phylogenetically diverse reductive dehalogenase-homologous genes in deep subseafloor sedimentary metagenomes.</title>
        <authorList>
            <person name="Kawai M."/>
            <person name="Futagami T."/>
            <person name="Toyoda A."/>
            <person name="Takaki Y."/>
            <person name="Nishi S."/>
            <person name="Hori S."/>
            <person name="Arai W."/>
            <person name="Tsubouchi T."/>
            <person name="Morono Y."/>
            <person name="Uchiyama I."/>
            <person name="Ito T."/>
            <person name="Fujiyama A."/>
            <person name="Inagaki F."/>
            <person name="Takami H."/>
        </authorList>
    </citation>
    <scope>NUCLEOTIDE SEQUENCE</scope>
    <source>
        <strain evidence="1">Expedition CK06-06</strain>
    </source>
</reference>
<name>X1EGP3_9ZZZZ</name>
<dbReference type="EMBL" id="BARU01001640">
    <property type="protein sequence ID" value="GAH19510.1"/>
    <property type="molecule type" value="Genomic_DNA"/>
</dbReference>
<accession>X1EGP3</accession>
<comment type="caution">
    <text evidence="1">The sequence shown here is derived from an EMBL/GenBank/DDBJ whole genome shotgun (WGS) entry which is preliminary data.</text>
</comment>
<dbReference type="AlphaFoldDB" id="X1EGP3"/>
<proteinExistence type="predicted"/>
<sequence length="51" mass="6029">MMIQKMNNIHVVAVKDFPDDIILFLSGEINLDKLDEEVKMKKIIWARIKDE</sequence>
<protein>
    <submittedName>
        <fullName evidence="1">Uncharacterized protein</fullName>
    </submittedName>
</protein>
<organism evidence="1">
    <name type="scientific">marine sediment metagenome</name>
    <dbReference type="NCBI Taxonomy" id="412755"/>
    <lineage>
        <taxon>unclassified sequences</taxon>
        <taxon>metagenomes</taxon>
        <taxon>ecological metagenomes</taxon>
    </lineage>
</organism>
<evidence type="ECO:0000313" key="1">
    <source>
        <dbReference type="EMBL" id="GAH19510.1"/>
    </source>
</evidence>